<keyword evidence="3" id="KW-1185">Reference proteome</keyword>
<dbReference type="RefSeq" id="WP_317790524.1">
    <property type="nucleotide sequence ID" value="NZ_AP028461.1"/>
</dbReference>
<dbReference type="Pfam" id="PF05685">
    <property type="entry name" value="Uma2"/>
    <property type="match status" value="1"/>
</dbReference>
<evidence type="ECO:0000313" key="3">
    <source>
        <dbReference type="Proteomes" id="UP001597183"/>
    </source>
</evidence>
<feature type="domain" description="Putative restriction endonuclease" evidence="1">
    <location>
        <begin position="21"/>
        <end position="160"/>
    </location>
</feature>
<sequence length="194" mass="21327">MTAALQLPDKQDWTVDDLAGLPPDLNYELIDGRLILPTPTLVHQVLGVELVLMLRPNCPRGYVPAPDLSLKINRRNEPRPDVVVTNLRYAARTPVPVDGAMLVIEVVSPTSQLRDMNAKTAVYAAAGVEHYWIVDPTIDGDVTMTVLQRFGGGSYERVTCTSKVFSTEVPYPITIDLPALTALRDEYLAAQDEA</sequence>
<protein>
    <submittedName>
        <fullName evidence="2">Uma2 family endonuclease</fullName>
    </submittedName>
</protein>
<dbReference type="PANTHER" id="PTHR35400:SF3">
    <property type="entry name" value="SLL1072 PROTEIN"/>
    <property type="match status" value="1"/>
</dbReference>
<dbReference type="SUPFAM" id="SSF52980">
    <property type="entry name" value="Restriction endonuclease-like"/>
    <property type="match status" value="1"/>
</dbReference>
<dbReference type="Gene3D" id="3.90.1570.10">
    <property type="entry name" value="tt1808, chain A"/>
    <property type="match status" value="1"/>
</dbReference>
<keyword evidence="2" id="KW-0540">Nuclease</keyword>
<dbReference type="Proteomes" id="UP001597183">
    <property type="component" value="Unassembled WGS sequence"/>
</dbReference>
<evidence type="ECO:0000259" key="1">
    <source>
        <dbReference type="Pfam" id="PF05685"/>
    </source>
</evidence>
<gene>
    <name evidence="2" type="ORF">ACFQ5G_27545</name>
</gene>
<name>A0ABW4AEJ0_9ACTN</name>
<organism evidence="2 3">
    <name type="scientific">Actinoplanes sichuanensis</name>
    <dbReference type="NCBI Taxonomy" id="512349"/>
    <lineage>
        <taxon>Bacteria</taxon>
        <taxon>Bacillati</taxon>
        <taxon>Actinomycetota</taxon>
        <taxon>Actinomycetes</taxon>
        <taxon>Micromonosporales</taxon>
        <taxon>Micromonosporaceae</taxon>
        <taxon>Actinoplanes</taxon>
    </lineage>
</organism>
<dbReference type="EMBL" id="JBHTMK010000038">
    <property type="protein sequence ID" value="MFD1369112.1"/>
    <property type="molecule type" value="Genomic_DNA"/>
</dbReference>
<accession>A0ABW4AEJ0</accession>
<evidence type="ECO:0000313" key="2">
    <source>
        <dbReference type="EMBL" id="MFD1369112.1"/>
    </source>
</evidence>
<dbReference type="PANTHER" id="PTHR35400">
    <property type="entry name" value="SLR1083 PROTEIN"/>
    <property type="match status" value="1"/>
</dbReference>
<dbReference type="InterPro" id="IPR012296">
    <property type="entry name" value="Nuclease_put_TT1808"/>
</dbReference>
<dbReference type="InterPro" id="IPR011335">
    <property type="entry name" value="Restrct_endonuc-II-like"/>
</dbReference>
<keyword evidence="2" id="KW-0255">Endonuclease</keyword>
<dbReference type="InterPro" id="IPR008538">
    <property type="entry name" value="Uma2"/>
</dbReference>
<dbReference type="GO" id="GO:0004519">
    <property type="term" value="F:endonuclease activity"/>
    <property type="evidence" value="ECO:0007669"/>
    <property type="project" value="UniProtKB-KW"/>
</dbReference>
<comment type="caution">
    <text evidence="2">The sequence shown here is derived from an EMBL/GenBank/DDBJ whole genome shotgun (WGS) entry which is preliminary data.</text>
</comment>
<dbReference type="CDD" id="cd06260">
    <property type="entry name" value="DUF820-like"/>
    <property type="match status" value="1"/>
</dbReference>
<proteinExistence type="predicted"/>
<keyword evidence="2" id="KW-0378">Hydrolase</keyword>
<reference evidence="3" key="1">
    <citation type="journal article" date="2019" name="Int. J. Syst. Evol. Microbiol.">
        <title>The Global Catalogue of Microorganisms (GCM) 10K type strain sequencing project: providing services to taxonomists for standard genome sequencing and annotation.</title>
        <authorList>
            <consortium name="The Broad Institute Genomics Platform"/>
            <consortium name="The Broad Institute Genome Sequencing Center for Infectious Disease"/>
            <person name="Wu L."/>
            <person name="Ma J."/>
        </authorList>
    </citation>
    <scope>NUCLEOTIDE SEQUENCE [LARGE SCALE GENOMIC DNA]</scope>
    <source>
        <strain evidence="3">CCM 7526</strain>
    </source>
</reference>